<dbReference type="RefSeq" id="WP_204652991.1">
    <property type="nucleotide sequence ID" value="NZ_JAFBFD010000004.1"/>
</dbReference>
<dbReference type="InterPro" id="IPR012341">
    <property type="entry name" value="6hp_glycosidase-like_sf"/>
</dbReference>
<dbReference type="EMBL" id="JBHSGS010000061">
    <property type="protein sequence ID" value="MFC4720210.1"/>
    <property type="molecule type" value="Genomic_DNA"/>
</dbReference>
<keyword evidence="2" id="KW-1185">Reference proteome</keyword>
<name>A0ABV9MY31_9ENTE</name>
<dbReference type="Proteomes" id="UP001595969">
    <property type="component" value="Unassembled WGS sequence"/>
</dbReference>
<evidence type="ECO:0000313" key="2">
    <source>
        <dbReference type="Proteomes" id="UP001595969"/>
    </source>
</evidence>
<accession>A0ABV9MY31</accession>
<dbReference type="SUPFAM" id="SSF48208">
    <property type="entry name" value="Six-hairpin glycosidases"/>
    <property type="match status" value="1"/>
</dbReference>
<sequence length="84" mass="9654">MDVTTGEPKYGSTAQGYADDSCWSRGQALAKKYTTKKYPKSNGILIEGVYTKPGNHGVNECTLWGDYFYFEALIRLYQAWYSYW</sequence>
<reference evidence="2" key="1">
    <citation type="journal article" date="2019" name="Int. J. Syst. Evol. Microbiol.">
        <title>The Global Catalogue of Microorganisms (GCM) 10K type strain sequencing project: providing services to taxonomists for standard genome sequencing and annotation.</title>
        <authorList>
            <consortium name="The Broad Institute Genomics Platform"/>
            <consortium name="The Broad Institute Genome Sequencing Center for Infectious Disease"/>
            <person name="Wu L."/>
            <person name="Ma J."/>
        </authorList>
    </citation>
    <scope>NUCLEOTIDE SEQUENCE [LARGE SCALE GENOMIC DNA]</scope>
    <source>
        <strain evidence="2">CGMCC 1.19032</strain>
    </source>
</reference>
<dbReference type="Gene3D" id="1.50.10.10">
    <property type="match status" value="2"/>
</dbReference>
<proteinExistence type="predicted"/>
<evidence type="ECO:0000313" key="1">
    <source>
        <dbReference type="EMBL" id="MFC4720210.1"/>
    </source>
</evidence>
<dbReference type="InterPro" id="IPR008928">
    <property type="entry name" value="6-hairpin_glycosidase_sf"/>
</dbReference>
<gene>
    <name evidence="1" type="ORF">ACFO5I_10800</name>
</gene>
<comment type="caution">
    <text evidence="1">The sequence shown here is derived from an EMBL/GenBank/DDBJ whole genome shotgun (WGS) entry which is preliminary data.</text>
</comment>
<organism evidence="1 2">
    <name type="scientific">Enterococcus lemanii</name>
    <dbReference type="NCBI Taxonomy" id="1159752"/>
    <lineage>
        <taxon>Bacteria</taxon>
        <taxon>Bacillati</taxon>
        <taxon>Bacillota</taxon>
        <taxon>Bacilli</taxon>
        <taxon>Lactobacillales</taxon>
        <taxon>Enterococcaceae</taxon>
        <taxon>Enterococcus</taxon>
    </lineage>
</organism>
<protein>
    <submittedName>
        <fullName evidence="1">Uncharacterized protein</fullName>
    </submittedName>
</protein>